<gene>
    <name evidence="1" type="ORF">J2S13_000379</name>
</gene>
<evidence type="ECO:0000313" key="1">
    <source>
        <dbReference type="EMBL" id="MDQ0213984.1"/>
    </source>
</evidence>
<name>A0AAJ1T109_9BACI</name>
<dbReference type="Proteomes" id="UP001237207">
    <property type="component" value="Unassembled WGS sequence"/>
</dbReference>
<dbReference type="AlphaFoldDB" id="A0AAJ1T109"/>
<accession>A0AAJ1T109</accession>
<dbReference type="EMBL" id="JAUSUC010000003">
    <property type="protein sequence ID" value="MDQ0213984.1"/>
    <property type="molecule type" value="Genomic_DNA"/>
</dbReference>
<protein>
    <submittedName>
        <fullName evidence="1">Gas vesicle protein</fullName>
    </submittedName>
</protein>
<proteinExistence type="predicted"/>
<evidence type="ECO:0000313" key="2">
    <source>
        <dbReference type="Proteomes" id="UP001237207"/>
    </source>
</evidence>
<comment type="caution">
    <text evidence="1">The sequence shown here is derived from an EMBL/GenBank/DDBJ whole genome shotgun (WGS) entry which is preliminary data.</text>
</comment>
<dbReference type="RefSeq" id="WP_307255987.1">
    <property type="nucleotide sequence ID" value="NZ_JAUSUC010000003.1"/>
</dbReference>
<dbReference type="Pfam" id="PF09602">
    <property type="entry name" value="PhaP_Bmeg"/>
    <property type="match status" value="1"/>
</dbReference>
<sequence>MATKRDANKSVNVLDVFWDSWFNSYKTFYSFQDAAESKSIQMFEGQKDWIQSASDQLSRLEEDSKKVTSEWKSSFQDALNKAQNEYASQTFSEWSDKVEELGNKAQTLAFSPGKASLEMLSKSHAHLENTFKNAIDQQQQNRAEVIKAIESFVEQLKQTQTGLLKSFDSYNPIAK</sequence>
<organism evidence="1 2">
    <name type="scientific">Oikeobacillus pervagus</name>
    <dbReference type="NCBI Taxonomy" id="1325931"/>
    <lineage>
        <taxon>Bacteria</taxon>
        <taxon>Bacillati</taxon>
        <taxon>Bacillota</taxon>
        <taxon>Bacilli</taxon>
        <taxon>Bacillales</taxon>
        <taxon>Bacillaceae</taxon>
        <taxon>Oikeobacillus</taxon>
    </lineage>
</organism>
<dbReference type="InterPro" id="IPR011728">
    <property type="entry name" value="PhaP_Bmeg"/>
</dbReference>
<reference evidence="1" key="1">
    <citation type="submission" date="2023-07" db="EMBL/GenBank/DDBJ databases">
        <title>Genomic Encyclopedia of Type Strains, Phase IV (KMG-IV): sequencing the most valuable type-strain genomes for metagenomic binning, comparative biology and taxonomic classification.</title>
        <authorList>
            <person name="Goeker M."/>
        </authorList>
    </citation>
    <scope>NUCLEOTIDE SEQUENCE</scope>
    <source>
        <strain evidence="1">DSM 23947</strain>
    </source>
</reference>
<keyword evidence="2" id="KW-1185">Reference proteome</keyword>